<sequence>MKILLFLFQLILASYNSIRCVALELKCSGSTFSYRFHGGCVRAYRTLGKQDLNFNGVCNLSLSELRPPRIREGECGNTAKNQENGGLQWTNRVTNELLGIDETLTCRQGPSDGVFAPSVESQTREFRWNSLKGKFEIINAFGMAVCSRETFDFSNSKDLVDKRKRKKKRK</sequence>
<accession>A0ABN7STZ0</accession>
<protein>
    <submittedName>
        <fullName evidence="2">Oidioi.mRNA.OKI2018_I69.chr1.g389.t1.cds</fullName>
    </submittedName>
</protein>
<feature type="signal peptide" evidence="1">
    <location>
        <begin position="1"/>
        <end position="22"/>
    </location>
</feature>
<evidence type="ECO:0000256" key="1">
    <source>
        <dbReference type="SAM" id="SignalP"/>
    </source>
</evidence>
<organism evidence="2 3">
    <name type="scientific">Oikopleura dioica</name>
    <name type="common">Tunicate</name>
    <dbReference type="NCBI Taxonomy" id="34765"/>
    <lineage>
        <taxon>Eukaryota</taxon>
        <taxon>Metazoa</taxon>
        <taxon>Chordata</taxon>
        <taxon>Tunicata</taxon>
        <taxon>Appendicularia</taxon>
        <taxon>Copelata</taxon>
        <taxon>Oikopleuridae</taxon>
        <taxon>Oikopleura</taxon>
    </lineage>
</organism>
<reference evidence="2 3" key="1">
    <citation type="submission" date="2021-04" db="EMBL/GenBank/DDBJ databases">
        <authorList>
            <person name="Bliznina A."/>
        </authorList>
    </citation>
    <scope>NUCLEOTIDE SEQUENCE [LARGE SCALE GENOMIC DNA]</scope>
</reference>
<dbReference type="Proteomes" id="UP001158576">
    <property type="component" value="Chromosome 1"/>
</dbReference>
<name>A0ABN7STZ0_OIKDI</name>
<feature type="chain" id="PRO_5047398013" evidence="1">
    <location>
        <begin position="23"/>
        <end position="170"/>
    </location>
</feature>
<keyword evidence="1" id="KW-0732">Signal</keyword>
<keyword evidence="3" id="KW-1185">Reference proteome</keyword>
<proteinExistence type="predicted"/>
<dbReference type="EMBL" id="OU015566">
    <property type="protein sequence ID" value="CAG5102624.1"/>
    <property type="molecule type" value="Genomic_DNA"/>
</dbReference>
<evidence type="ECO:0000313" key="3">
    <source>
        <dbReference type="Proteomes" id="UP001158576"/>
    </source>
</evidence>
<gene>
    <name evidence="2" type="ORF">OKIOD_LOCUS9154</name>
</gene>
<evidence type="ECO:0000313" key="2">
    <source>
        <dbReference type="EMBL" id="CAG5102624.1"/>
    </source>
</evidence>